<keyword evidence="1" id="KW-0812">Transmembrane</keyword>
<feature type="transmembrane region" description="Helical" evidence="1">
    <location>
        <begin position="57"/>
        <end position="80"/>
    </location>
</feature>
<feature type="transmembrane region" description="Helical" evidence="1">
    <location>
        <begin position="197"/>
        <end position="218"/>
    </location>
</feature>
<keyword evidence="1" id="KW-1133">Transmembrane helix</keyword>
<dbReference type="AlphaFoldDB" id="A0AAW5JPW2"/>
<dbReference type="Pfam" id="PF01970">
    <property type="entry name" value="TctA"/>
    <property type="match status" value="1"/>
</dbReference>
<feature type="domain" description="DUF112" evidence="2">
    <location>
        <begin position="19"/>
        <end position="436"/>
    </location>
</feature>
<evidence type="ECO:0000259" key="2">
    <source>
        <dbReference type="Pfam" id="PF01970"/>
    </source>
</evidence>
<feature type="transmembrane region" description="Helical" evidence="1">
    <location>
        <begin position="12"/>
        <end position="37"/>
    </location>
</feature>
<evidence type="ECO:0000313" key="3">
    <source>
        <dbReference type="EMBL" id="MCQ4769160.1"/>
    </source>
</evidence>
<proteinExistence type="predicted"/>
<protein>
    <submittedName>
        <fullName evidence="3">Tripartite tricarboxylate transporter permease</fullName>
    </submittedName>
</protein>
<keyword evidence="1" id="KW-0472">Membrane</keyword>
<comment type="caution">
    <text evidence="3">The sequence shown here is derived from an EMBL/GenBank/DDBJ whole genome shotgun (WGS) entry which is preliminary data.</text>
</comment>
<feature type="transmembrane region" description="Helical" evidence="1">
    <location>
        <begin position="164"/>
        <end position="182"/>
    </location>
</feature>
<organism evidence="3 4">
    <name type="scientific">Intestinimonas massiliensis</name>
    <name type="common">ex Afouda et al. 2020</name>
    <dbReference type="NCBI Taxonomy" id="1673721"/>
    <lineage>
        <taxon>Bacteria</taxon>
        <taxon>Bacillati</taxon>
        <taxon>Bacillota</taxon>
        <taxon>Clostridia</taxon>
        <taxon>Eubacteriales</taxon>
        <taxon>Intestinimonas</taxon>
    </lineage>
</organism>
<gene>
    <name evidence="3" type="ORF">NE579_01595</name>
</gene>
<feature type="transmembrane region" description="Helical" evidence="1">
    <location>
        <begin position="385"/>
        <end position="403"/>
    </location>
</feature>
<dbReference type="RefSeq" id="WP_256303009.1">
    <property type="nucleotide sequence ID" value="NZ_JANFYS010000002.1"/>
</dbReference>
<feature type="transmembrane region" description="Helical" evidence="1">
    <location>
        <begin position="409"/>
        <end position="425"/>
    </location>
</feature>
<name>A0AAW5JPW2_9FIRM</name>
<evidence type="ECO:0000313" key="4">
    <source>
        <dbReference type="Proteomes" id="UP001204562"/>
    </source>
</evidence>
<feature type="transmembrane region" description="Helical" evidence="1">
    <location>
        <begin position="257"/>
        <end position="278"/>
    </location>
</feature>
<evidence type="ECO:0000256" key="1">
    <source>
        <dbReference type="SAM" id="Phobius"/>
    </source>
</evidence>
<feature type="transmembrane region" description="Helical" evidence="1">
    <location>
        <begin position="463"/>
        <end position="485"/>
    </location>
</feature>
<dbReference type="EMBL" id="JANFYS010000002">
    <property type="protein sequence ID" value="MCQ4769160.1"/>
    <property type="molecule type" value="Genomic_DNA"/>
</dbReference>
<dbReference type="InterPro" id="IPR002823">
    <property type="entry name" value="DUF112_TM"/>
</dbReference>
<accession>A0AAW5JPW2</accession>
<dbReference type="PANTHER" id="PTHR35342">
    <property type="entry name" value="TRICARBOXYLIC TRANSPORT PROTEIN"/>
    <property type="match status" value="1"/>
</dbReference>
<dbReference type="Proteomes" id="UP001204562">
    <property type="component" value="Unassembled WGS sequence"/>
</dbReference>
<sequence length="494" mass="51826">MLGLLGNALVNMLDLSTILGMVAGLAVGLSFGAMPGLNATIGITLLLPVTFGMSPAAAMLMLIGVYCGATFAGSISAILIKTPGTAAASATVLEGYPMTLKGKASTALSIALRGSVVGGLFSGVCLLFFAPQLANLALKFGAPDYFMLTIFGLTIIASVSGKSILKGVTMAALGLLVTTIGIDPQQGVYRLTFGSDILVRGVDLVPALIGLFAISELFSQAEKKILRLSQPPQVKMDKAHGWKDMFKFKWLMLKSSIIGVIVGACPGTGAAIAAFLSYGEAKRGSKHPEEFGNGSEEGLCASETANNAVTGATLIPMLTLGIPGDSVTAVLMGALTIQGLTPGTELFVKHADMTYVVLVGFIIIQVLMLYMGRLAIRGFSQITKIPYYILLPMVMAFCMVGSYSCSNNMTDILIAILFGLIGYIMPKFGFPTTPMLIGIVLGSLAEKNLVRTMAVYAGDVSVFFTRPISLLFLALSVVSVAFALLQKHRDKKKA</sequence>
<dbReference type="PANTHER" id="PTHR35342:SF5">
    <property type="entry name" value="TRICARBOXYLIC TRANSPORT PROTEIN"/>
    <property type="match status" value="1"/>
</dbReference>
<feature type="transmembrane region" description="Helical" evidence="1">
    <location>
        <begin position="110"/>
        <end position="130"/>
    </location>
</feature>
<reference evidence="3" key="1">
    <citation type="submission" date="2022-06" db="EMBL/GenBank/DDBJ databases">
        <title>Isolation of gut microbiota from human fecal samples.</title>
        <authorList>
            <person name="Pamer E.G."/>
            <person name="Barat B."/>
            <person name="Waligurski E."/>
            <person name="Medina S."/>
            <person name="Paddock L."/>
            <person name="Mostad J."/>
        </authorList>
    </citation>
    <scope>NUCLEOTIDE SEQUENCE</scope>
    <source>
        <strain evidence="3">DFI.9.91</strain>
    </source>
</reference>
<feature type="transmembrane region" description="Helical" evidence="1">
    <location>
        <begin position="353"/>
        <end position="373"/>
    </location>
</feature>
<feature type="transmembrane region" description="Helical" evidence="1">
    <location>
        <begin position="136"/>
        <end position="157"/>
    </location>
</feature>